<dbReference type="GeneID" id="97549219"/>
<proteinExistence type="predicted"/>
<comment type="caution">
    <text evidence="1">The sequence shown here is derived from an EMBL/GenBank/DDBJ whole genome shotgun (WGS) entry which is preliminary data.</text>
</comment>
<evidence type="ECO:0008006" key="3">
    <source>
        <dbReference type="Google" id="ProtNLM"/>
    </source>
</evidence>
<name>A0A2V2N143_9EURY</name>
<gene>
    <name evidence="1" type="ORF">DK846_01580</name>
</gene>
<evidence type="ECO:0000313" key="2">
    <source>
        <dbReference type="Proteomes" id="UP000245657"/>
    </source>
</evidence>
<keyword evidence="2" id="KW-1185">Reference proteome</keyword>
<dbReference type="PANTHER" id="PTHR34352">
    <property type="entry name" value="PROTEIN YHFA"/>
    <property type="match status" value="1"/>
</dbReference>
<organism evidence="1 2">
    <name type="scientific">Methanospirillum lacunae</name>
    <dbReference type="NCBI Taxonomy" id="668570"/>
    <lineage>
        <taxon>Archaea</taxon>
        <taxon>Methanobacteriati</taxon>
        <taxon>Methanobacteriota</taxon>
        <taxon>Stenosarchaea group</taxon>
        <taxon>Methanomicrobia</taxon>
        <taxon>Methanomicrobiales</taxon>
        <taxon>Methanospirillaceae</taxon>
        <taxon>Methanospirillum</taxon>
    </lineage>
</organism>
<dbReference type="SUPFAM" id="SSF82784">
    <property type="entry name" value="OsmC-like"/>
    <property type="match status" value="1"/>
</dbReference>
<protein>
    <recommendedName>
        <fullName evidence="3">Osmotically inducible protein OsmC</fullName>
    </recommendedName>
</protein>
<dbReference type="Gene3D" id="3.30.300.20">
    <property type="match status" value="1"/>
</dbReference>
<accession>A0A2V2N143</accession>
<dbReference type="Pfam" id="PF02566">
    <property type="entry name" value="OsmC"/>
    <property type="match status" value="1"/>
</dbReference>
<dbReference type="RefSeq" id="WP_109967162.1">
    <property type="nucleotide sequence ID" value="NZ_CP176093.1"/>
</dbReference>
<dbReference type="InterPro" id="IPR003718">
    <property type="entry name" value="OsmC/Ohr_fam"/>
</dbReference>
<sequence>MNTEQSTKIHAGAQPIGANMMKIDATWDKEAGSLVATTPIGCKITMATTDHLLDSGKIPGPMDLFVSALAGCVVFEINEIMMNKDQIEVKDINVKINGVRRPTPPTLFDTLHITITMTGKIDKDYADRVIQEIITRNCPVAATFGRASYLTWELIIIPS</sequence>
<evidence type="ECO:0000313" key="1">
    <source>
        <dbReference type="EMBL" id="PWR73882.1"/>
    </source>
</evidence>
<dbReference type="Proteomes" id="UP000245657">
    <property type="component" value="Unassembled WGS sequence"/>
</dbReference>
<dbReference type="InterPro" id="IPR015946">
    <property type="entry name" value="KH_dom-like_a/b"/>
</dbReference>
<reference evidence="1 2" key="1">
    <citation type="submission" date="2018-05" db="EMBL/GenBank/DDBJ databases">
        <title>Draft genome of Methanospirillum lacunae Ki8-1.</title>
        <authorList>
            <person name="Dueholm M.S."/>
            <person name="Nielsen P.H."/>
            <person name="Bakmann L.F."/>
            <person name="Otzen D.E."/>
        </authorList>
    </citation>
    <scope>NUCLEOTIDE SEQUENCE [LARGE SCALE GENOMIC DNA]</scope>
    <source>
        <strain evidence="1 2">Ki8-1</strain>
    </source>
</reference>
<dbReference type="InterPro" id="IPR036102">
    <property type="entry name" value="OsmC/Ohrsf"/>
</dbReference>
<dbReference type="AlphaFoldDB" id="A0A2V2N143"/>
<dbReference type="PANTHER" id="PTHR34352:SF1">
    <property type="entry name" value="PROTEIN YHFA"/>
    <property type="match status" value="1"/>
</dbReference>
<dbReference type="OrthoDB" id="56234at2157"/>
<dbReference type="EMBL" id="QGMY01000002">
    <property type="protein sequence ID" value="PWR73882.1"/>
    <property type="molecule type" value="Genomic_DNA"/>
</dbReference>